<evidence type="ECO:0000256" key="1">
    <source>
        <dbReference type="PROSITE-ProRule" id="PRU00042"/>
    </source>
</evidence>
<dbReference type="GO" id="GO:0003677">
    <property type="term" value="F:DNA binding"/>
    <property type="evidence" value="ECO:0007669"/>
    <property type="project" value="UniProtKB-KW"/>
</dbReference>
<dbReference type="SMART" id="SM00355">
    <property type="entry name" value="ZnF_C2H2"/>
    <property type="match status" value="2"/>
</dbReference>
<dbReference type="PROSITE" id="PS50157">
    <property type="entry name" value="ZINC_FINGER_C2H2_2"/>
    <property type="match status" value="1"/>
</dbReference>
<dbReference type="PROSITE" id="PS00028">
    <property type="entry name" value="ZINC_FINGER_C2H2_1"/>
    <property type="match status" value="1"/>
</dbReference>
<keyword evidence="1" id="KW-0862">Zinc</keyword>
<dbReference type="CDD" id="cd00167">
    <property type="entry name" value="SANT"/>
    <property type="match status" value="1"/>
</dbReference>
<proteinExistence type="predicted"/>
<dbReference type="InterPro" id="IPR009057">
    <property type="entry name" value="Homeodomain-like_sf"/>
</dbReference>
<dbReference type="SUPFAM" id="SSF46689">
    <property type="entry name" value="Homeodomain-like"/>
    <property type="match status" value="1"/>
</dbReference>
<reference evidence="7" key="1">
    <citation type="journal article" date="2015" name="PLoS Genet.">
        <title>The dynamic genome and transcriptome of the human fungal pathogen Blastomyces and close relative Emmonsia.</title>
        <authorList>
            <person name="Munoz J.F."/>
            <person name="Gauthier G.M."/>
            <person name="Desjardins C.A."/>
            <person name="Gallo J.E."/>
            <person name="Holder J."/>
            <person name="Sullivan T.D."/>
            <person name="Marty A.J."/>
            <person name="Carmen J.C."/>
            <person name="Chen Z."/>
            <person name="Ding L."/>
            <person name="Gujja S."/>
            <person name="Magrini V."/>
            <person name="Misas E."/>
            <person name="Mitreva M."/>
            <person name="Priest M."/>
            <person name="Saif S."/>
            <person name="Whiston E.A."/>
            <person name="Young S."/>
            <person name="Zeng Q."/>
            <person name="Goldman W.E."/>
            <person name="Mardis E.R."/>
            <person name="Taylor J.W."/>
            <person name="McEwen J.G."/>
            <person name="Clay O.K."/>
            <person name="Klein B.S."/>
            <person name="Cuomo C.A."/>
        </authorList>
    </citation>
    <scope>NUCLEOTIDE SEQUENCE [LARGE SCALE GENOMIC DNA]</scope>
    <source>
        <strain evidence="7">SLH14081</strain>
    </source>
</reference>
<dbReference type="STRING" id="559298.A0A179UMM0"/>
<feature type="domain" description="Myb-like" evidence="3">
    <location>
        <begin position="171"/>
        <end position="213"/>
    </location>
</feature>
<keyword evidence="1" id="KW-0479">Metal-binding</keyword>
<dbReference type="SMART" id="SM00717">
    <property type="entry name" value="SANT"/>
    <property type="match status" value="1"/>
</dbReference>
<keyword evidence="6" id="KW-0238">DNA-binding</keyword>
<gene>
    <name evidence="6" type="ORF">BDBG_03693</name>
</gene>
<evidence type="ECO:0000313" key="6">
    <source>
        <dbReference type="EMBL" id="OAT07652.1"/>
    </source>
</evidence>
<feature type="compositionally biased region" description="Polar residues" evidence="2">
    <location>
        <begin position="1"/>
        <end position="11"/>
    </location>
</feature>
<dbReference type="InterPro" id="IPR017930">
    <property type="entry name" value="Myb_dom"/>
</dbReference>
<organism evidence="6 7">
    <name type="scientific">Blastomyces gilchristii (strain SLH14081)</name>
    <name type="common">Blastomyces dermatitidis</name>
    <dbReference type="NCBI Taxonomy" id="559298"/>
    <lineage>
        <taxon>Eukaryota</taxon>
        <taxon>Fungi</taxon>
        <taxon>Dikarya</taxon>
        <taxon>Ascomycota</taxon>
        <taxon>Pezizomycotina</taxon>
        <taxon>Eurotiomycetes</taxon>
        <taxon>Eurotiomycetidae</taxon>
        <taxon>Onygenales</taxon>
        <taxon>Ajellomycetaceae</taxon>
        <taxon>Blastomyces</taxon>
    </lineage>
</organism>
<feature type="compositionally biased region" description="Pro residues" evidence="2">
    <location>
        <begin position="19"/>
        <end position="28"/>
    </location>
</feature>
<dbReference type="GO" id="GO:0008270">
    <property type="term" value="F:zinc ion binding"/>
    <property type="evidence" value="ECO:0007669"/>
    <property type="project" value="UniProtKB-KW"/>
</dbReference>
<evidence type="ECO:0000259" key="3">
    <source>
        <dbReference type="PROSITE" id="PS50090"/>
    </source>
</evidence>
<feature type="domain" description="C2H2-type" evidence="4">
    <location>
        <begin position="397"/>
        <end position="422"/>
    </location>
</feature>
<evidence type="ECO:0000259" key="4">
    <source>
        <dbReference type="PROSITE" id="PS50157"/>
    </source>
</evidence>
<dbReference type="KEGG" id="bgh:BDBG_03693"/>
<keyword evidence="1" id="KW-0863">Zinc-finger</keyword>
<feature type="compositionally biased region" description="Basic and acidic residues" evidence="2">
    <location>
        <begin position="77"/>
        <end position="109"/>
    </location>
</feature>
<dbReference type="GeneID" id="8505174"/>
<evidence type="ECO:0000256" key="2">
    <source>
        <dbReference type="SAM" id="MobiDB-lite"/>
    </source>
</evidence>
<dbReference type="AlphaFoldDB" id="A0A179UMM0"/>
<dbReference type="EMBL" id="GG657453">
    <property type="protein sequence ID" value="OAT07652.1"/>
    <property type="molecule type" value="Genomic_DNA"/>
</dbReference>
<accession>A0A179UMM0</accession>
<dbReference type="VEuPathDB" id="FungiDB:BDBG_03693"/>
<dbReference type="Gene3D" id="1.10.10.60">
    <property type="entry name" value="Homeodomain-like"/>
    <property type="match status" value="1"/>
</dbReference>
<sequence>MPEAMKSSSKTPDVLAPAFPIPAPPPATPTDGDFQHTPPDNPGLELLHQKFMNRKPANKSGPQTQPSPKSPYSPYHSEVRNHGDFKTEDVSLPPKTDKEGYPNKKPKSRMDISELLWSENEIPKRHVIPVTSSHAPSTVEVADGSPGDQLTTTFSSEMPPGDRTAKKHWAKWSAEEDECIIRLRGSGTKWKDVSARLPGRSHISCRLRYQNYLEKGCNWDENQKTKLARLYYRFRKEMWTKVAQELEVPWRVAERMHWELGEDDMSQRVGAMPFNAESRGCRRAMRCCCDSASEDLGFVSFLQPDENHAATPVSNREPSAKPVELADASLGDQPSVTSVPEMMTLGNRTRKDWSTDEDEAQLLRSGREWVDMSILGRSRLRCDVPGCPWTGRLLCEKSCDMSNCKKRFGNQAELRRHQKSVHGVLVGLAYKCAAQYCDSEKIWPRKDNFKTHILKKHPDCNPDLLLQRSDSYFMKHQHADSPDISLGRKHTLKLNDI</sequence>
<name>A0A179UMM0_BLAGS</name>
<protein>
    <submittedName>
        <fullName evidence="6">MYB DNA-binding domain-containing protein</fullName>
    </submittedName>
</protein>
<dbReference type="Gene3D" id="3.30.160.60">
    <property type="entry name" value="Classic Zinc Finger"/>
    <property type="match status" value="1"/>
</dbReference>
<evidence type="ECO:0000313" key="7">
    <source>
        <dbReference type="Proteomes" id="UP000002038"/>
    </source>
</evidence>
<dbReference type="InterPro" id="IPR001005">
    <property type="entry name" value="SANT/Myb"/>
</dbReference>
<dbReference type="InterPro" id="IPR013087">
    <property type="entry name" value="Znf_C2H2_type"/>
</dbReference>
<feature type="domain" description="HTH myb-type" evidence="5">
    <location>
        <begin position="171"/>
        <end position="217"/>
    </location>
</feature>
<feature type="compositionally biased region" description="Low complexity" evidence="2">
    <location>
        <begin position="66"/>
        <end position="76"/>
    </location>
</feature>
<feature type="region of interest" description="Disordered" evidence="2">
    <location>
        <begin position="1"/>
        <end position="109"/>
    </location>
</feature>
<dbReference type="OrthoDB" id="2350934at2759"/>
<dbReference type="Proteomes" id="UP000002038">
    <property type="component" value="Unassembled WGS sequence"/>
</dbReference>
<dbReference type="Pfam" id="PF00249">
    <property type="entry name" value="Myb_DNA-binding"/>
    <property type="match status" value="1"/>
</dbReference>
<keyword evidence="7" id="KW-1185">Reference proteome</keyword>
<dbReference type="PROSITE" id="PS51294">
    <property type="entry name" value="HTH_MYB"/>
    <property type="match status" value="1"/>
</dbReference>
<evidence type="ECO:0000259" key="5">
    <source>
        <dbReference type="PROSITE" id="PS51294"/>
    </source>
</evidence>
<dbReference type="PROSITE" id="PS50090">
    <property type="entry name" value="MYB_LIKE"/>
    <property type="match status" value="1"/>
</dbReference>
<dbReference type="RefSeq" id="XP_002625634.2">
    <property type="nucleotide sequence ID" value="XM_002625588.2"/>
</dbReference>